<accession>A0A2P6QP35</accession>
<dbReference type="Proteomes" id="UP000238479">
    <property type="component" value="Chromosome 4"/>
</dbReference>
<sequence length="132" mass="15393">MADNNRNRRQVVQHNVDTPEVMKSWVDRVAAENDPSEQHVYKVSQAFTDEEYASVRNELMLMNIRAGREDYIMNKPLPIVSVSSDEELRAEFAKRGKTFRVYIDNNRRYQKAEIHHTAKVEFGLDISLDPPN</sequence>
<organism evidence="1 2">
    <name type="scientific">Rosa chinensis</name>
    <name type="common">China rose</name>
    <dbReference type="NCBI Taxonomy" id="74649"/>
    <lineage>
        <taxon>Eukaryota</taxon>
        <taxon>Viridiplantae</taxon>
        <taxon>Streptophyta</taxon>
        <taxon>Embryophyta</taxon>
        <taxon>Tracheophyta</taxon>
        <taxon>Spermatophyta</taxon>
        <taxon>Magnoliopsida</taxon>
        <taxon>eudicotyledons</taxon>
        <taxon>Gunneridae</taxon>
        <taxon>Pentapetalae</taxon>
        <taxon>rosids</taxon>
        <taxon>fabids</taxon>
        <taxon>Rosales</taxon>
        <taxon>Rosaceae</taxon>
        <taxon>Rosoideae</taxon>
        <taxon>Rosoideae incertae sedis</taxon>
        <taxon>Rosa</taxon>
    </lineage>
</organism>
<evidence type="ECO:0000313" key="1">
    <source>
        <dbReference type="EMBL" id="PRQ35949.1"/>
    </source>
</evidence>
<dbReference type="Gramene" id="PRQ35949">
    <property type="protein sequence ID" value="PRQ35949"/>
    <property type="gene ID" value="RchiOBHm_Chr4g0386091"/>
</dbReference>
<comment type="caution">
    <text evidence="1">The sequence shown here is derived from an EMBL/GenBank/DDBJ whole genome shotgun (WGS) entry which is preliminary data.</text>
</comment>
<reference evidence="1 2" key="1">
    <citation type="journal article" date="2018" name="Nat. Genet.">
        <title>The Rosa genome provides new insights in the design of modern roses.</title>
        <authorList>
            <person name="Bendahmane M."/>
        </authorList>
    </citation>
    <scope>NUCLEOTIDE SEQUENCE [LARGE SCALE GENOMIC DNA]</scope>
    <source>
        <strain evidence="2">cv. Old Blush</strain>
    </source>
</reference>
<evidence type="ECO:0000313" key="2">
    <source>
        <dbReference type="Proteomes" id="UP000238479"/>
    </source>
</evidence>
<protein>
    <submittedName>
        <fullName evidence="1">Uncharacterized protein</fullName>
    </submittedName>
</protein>
<gene>
    <name evidence="1" type="ORF">RchiOBHm_Chr4g0386091</name>
</gene>
<dbReference type="EMBL" id="PDCK01000042">
    <property type="protein sequence ID" value="PRQ35949.1"/>
    <property type="molecule type" value="Genomic_DNA"/>
</dbReference>
<proteinExistence type="predicted"/>
<dbReference type="AlphaFoldDB" id="A0A2P6QP35"/>
<name>A0A2P6QP35_ROSCH</name>
<keyword evidence="2" id="KW-1185">Reference proteome</keyword>